<dbReference type="InterPro" id="IPR011330">
    <property type="entry name" value="Glyco_hydro/deAcase_b/a-brl"/>
</dbReference>
<accession>A0AAN9YNE3</accession>
<feature type="region of interest" description="Disordered" evidence="1">
    <location>
        <begin position="1"/>
        <end position="21"/>
    </location>
</feature>
<dbReference type="EMBL" id="JAKJXP020000061">
    <property type="protein sequence ID" value="KAK7750636.1"/>
    <property type="molecule type" value="Genomic_DNA"/>
</dbReference>
<organism evidence="3 4">
    <name type="scientific">Diatrype stigma</name>
    <dbReference type="NCBI Taxonomy" id="117547"/>
    <lineage>
        <taxon>Eukaryota</taxon>
        <taxon>Fungi</taxon>
        <taxon>Dikarya</taxon>
        <taxon>Ascomycota</taxon>
        <taxon>Pezizomycotina</taxon>
        <taxon>Sordariomycetes</taxon>
        <taxon>Xylariomycetidae</taxon>
        <taxon>Xylariales</taxon>
        <taxon>Diatrypaceae</taxon>
        <taxon>Diatrype</taxon>
    </lineage>
</organism>
<name>A0AAN9YNE3_9PEZI</name>
<reference evidence="3 4" key="1">
    <citation type="submission" date="2024-02" db="EMBL/GenBank/DDBJ databases">
        <title>De novo assembly and annotation of 12 fungi associated with fruit tree decline syndrome in Ontario, Canada.</title>
        <authorList>
            <person name="Sulman M."/>
            <person name="Ellouze W."/>
            <person name="Ilyukhin E."/>
        </authorList>
    </citation>
    <scope>NUCLEOTIDE SEQUENCE [LARGE SCALE GENOMIC DNA]</scope>
    <source>
        <strain evidence="3 4">M11/M66-122</strain>
    </source>
</reference>
<evidence type="ECO:0000313" key="4">
    <source>
        <dbReference type="Proteomes" id="UP001320420"/>
    </source>
</evidence>
<protein>
    <recommendedName>
        <fullName evidence="2">NodB homology domain-containing protein</fullName>
    </recommendedName>
</protein>
<evidence type="ECO:0000256" key="1">
    <source>
        <dbReference type="SAM" id="MobiDB-lite"/>
    </source>
</evidence>
<dbReference type="AlphaFoldDB" id="A0AAN9YNE3"/>
<dbReference type="Proteomes" id="UP001320420">
    <property type="component" value="Unassembled WGS sequence"/>
</dbReference>
<keyword evidence="4" id="KW-1185">Reference proteome</keyword>
<feature type="domain" description="NodB homology" evidence="2">
    <location>
        <begin position="80"/>
        <end position="167"/>
    </location>
</feature>
<feature type="compositionally biased region" description="Polar residues" evidence="1">
    <location>
        <begin position="10"/>
        <end position="19"/>
    </location>
</feature>
<dbReference type="Gene3D" id="3.20.20.370">
    <property type="entry name" value="Glycoside hydrolase/deacetylase"/>
    <property type="match status" value="1"/>
</dbReference>
<dbReference type="SUPFAM" id="SSF88713">
    <property type="entry name" value="Glycoside hydrolase/deacetylase"/>
    <property type="match status" value="1"/>
</dbReference>
<gene>
    <name evidence="3" type="ORF">SLS62_007483</name>
</gene>
<dbReference type="PANTHER" id="PTHR47561">
    <property type="entry name" value="POLYSACCHARIDE DEACETYLASE FAMILY PROTEIN (AFU_ORTHOLOGUE AFUA_6G05030)"/>
    <property type="match status" value="1"/>
</dbReference>
<evidence type="ECO:0000259" key="2">
    <source>
        <dbReference type="Pfam" id="PF01522"/>
    </source>
</evidence>
<sequence length="343" mass="39130">MAETGRTRAAPQQLSCQPRSRSRRRLHVTLTVDFDAVSGLLGTGHDPRNNLADLSGGVFSAKVGVRRLLRLFERFSLADRVSWFMPGHSIESFPEEAKAIAETGCEIGLHGYSHEDCAAMTFAQERDVLKNCIRIVEKLCGRKPVGYRAPLYTARQHTLDLLREYGLLYDASLNAHDSRPYFLPDTPRLEPIVPDYSQPASSWMRPLPQPDPVDPRTSLIEMPGSWYTEDMTPLAYYPYQPNSQGYVSTDVVEKMWWDRFIWLWENECDISAGDGDDNFGSWFSTIWHPESAGRSHIMPMIERFLARVVHFARHEAHDGEITFETMEEVARAFRVSETKKSIS</sequence>
<proteinExistence type="predicted"/>
<dbReference type="GO" id="GO:0016810">
    <property type="term" value="F:hydrolase activity, acting on carbon-nitrogen (but not peptide) bonds"/>
    <property type="evidence" value="ECO:0007669"/>
    <property type="project" value="InterPro"/>
</dbReference>
<dbReference type="InterPro" id="IPR002509">
    <property type="entry name" value="NODB_dom"/>
</dbReference>
<dbReference type="Pfam" id="PF01522">
    <property type="entry name" value="Polysacc_deac_1"/>
    <property type="match status" value="1"/>
</dbReference>
<evidence type="ECO:0000313" key="3">
    <source>
        <dbReference type="EMBL" id="KAK7750636.1"/>
    </source>
</evidence>
<comment type="caution">
    <text evidence="3">The sequence shown here is derived from an EMBL/GenBank/DDBJ whole genome shotgun (WGS) entry which is preliminary data.</text>
</comment>
<dbReference type="GO" id="GO:0005975">
    <property type="term" value="P:carbohydrate metabolic process"/>
    <property type="evidence" value="ECO:0007669"/>
    <property type="project" value="InterPro"/>
</dbReference>
<dbReference type="PANTHER" id="PTHR47561:SF2">
    <property type="entry name" value="HYPOTHETICAL POLYSACCHARIDE DEACETYLASE (EUROFUNG)"/>
    <property type="match status" value="1"/>
</dbReference>